<protein>
    <submittedName>
        <fullName evidence="1">Uncharacterized protein</fullName>
    </submittedName>
</protein>
<proteinExistence type="predicted"/>
<dbReference type="InParanoid" id="S8DP30"/>
<organism evidence="1 2">
    <name type="scientific">Fomitopsis schrenkii</name>
    <name type="common">Brown rot fungus</name>
    <dbReference type="NCBI Taxonomy" id="2126942"/>
    <lineage>
        <taxon>Eukaryota</taxon>
        <taxon>Fungi</taxon>
        <taxon>Dikarya</taxon>
        <taxon>Basidiomycota</taxon>
        <taxon>Agaricomycotina</taxon>
        <taxon>Agaricomycetes</taxon>
        <taxon>Polyporales</taxon>
        <taxon>Fomitopsis</taxon>
    </lineage>
</organism>
<dbReference type="Proteomes" id="UP000015241">
    <property type="component" value="Unassembled WGS sequence"/>
</dbReference>
<reference evidence="1 2" key="1">
    <citation type="journal article" date="2012" name="Science">
        <title>The Paleozoic origin of enzymatic lignin decomposition reconstructed from 31 fungal genomes.</title>
        <authorList>
            <person name="Floudas D."/>
            <person name="Binder M."/>
            <person name="Riley R."/>
            <person name="Barry K."/>
            <person name="Blanchette R.A."/>
            <person name="Henrissat B."/>
            <person name="Martinez A.T."/>
            <person name="Otillar R."/>
            <person name="Spatafora J.W."/>
            <person name="Yadav J.S."/>
            <person name="Aerts A."/>
            <person name="Benoit I."/>
            <person name="Boyd A."/>
            <person name="Carlson A."/>
            <person name="Copeland A."/>
            <person name="Coutinho P.M."/>
            <person name="de Vries R.P."/>
            <person name="Ferreira P."/>
            <person name="Findley K."/>
            <person name="Foster B."/>
            <person name="Gaskell J."/>
            <person name="Glotzer D."/>
            <person name="Gorecki P."/>
            <person name="Heitman J."/>
            <person name="Hesse C."/>
            <person name="Hori C."/>
            <person name="Igarashi K."/>
            <person name="Jurgens J.A."/>
            <person name="Kallen N."/>
            <person name="Kersten P."/>
            <person name="Kohler A."/>
            <person name="Kuees U."/>
            <person name="Kumar T.K.A."/>
            <person name="Kuo A."/>
            <person name="LaButti K."/>
            <person name="Larrondo L.F."/>
            <person name="Lindquist E."/>
            <person name="Ling A."/>
            <person name="Lombard V."/>
            <person name="Lucas S."/>
            <person name="Lundell T."/>
            <person name="Martin R."/>
            <person name="McLaughlin D.J."/>
            <person name="Morgenstern I."/>
            <person name="Morin E."/>
            <person name="Murat C."/>
            <person name="Nagy L.G."/>
            <person name="Nolan M."/>
            <person name="Ohm R.A."/>
            <person name="Patyshakuliyeva A."/>
            <person name="Rokas A."/>
            <person name="Ruiz-Duenas F.J."/>
            <person name="Sabat G."/>
            <person name="Salamov A."/>
            <person name="Samejima M."/>
            <person name="Schmutz J."/>
            <person name="Slot J.C."/>
            <person name="St John F."/>
            <person name="Stenlid J."/>
            <person name="Sun H."/>
            <person name="Sun S."/>
            <person name="Syed K."/>
            <person name="Tsang A."/>
            <person name="Wiebenga A."/>
            <person name="Young D."/>
            <person name="Pisabarro A."/>
            <person name="Eastwood D.C."/>
            <person name="Martin F."/>
            <person name="Cullen D."/>
            <person name="Grigoriev I.V."/>
            <person name="Hibbett D.S."/>
        </authorList>
    </citation>
    <scope>NUCLEOTIDE SEQUENCE</scope>
    <source>
        <strain evidence="2">FP-58527</strain>
    </source>
</reference>
<accession>S8DP30</accession>
<gene>
    <name evidence="1" type="ORF">FOMPIDRAFT_1026228</name>
</gene>
<sequence>MFSLAFPSLQVLVECHPQRSEKMYRTCTQALPSRSRSPLTGTHTESFLHAKNRTGLVVAWVASGIPGR</sequence>
<dbReference type="HOGENOM" id="CLU_2793999_0_0_1"/>
<keyword evidence="2" id="KW-1185">Reference proteome</keyword>
<name>S8DP30_FOMSC</name>
<evidence type="ECO:0000313" key="2">
    <source>
        <dbReference type="Proteomes" id="UP000015241"/>
    </source>
</evidence>
<dbReference type="AlphaFoldDB" id="S8DP30"/>
<evidence type="ECO:0000313" key="1">
    <source>
        <dbReference type="EMBL" id="EPS94377.1"/>
    </source>
</evidence>
<dbReference type="EMBL" id="KE504235">
    <property type="protein sequence ID" value="EPS94377.1"/>
    <property type="molecule type" value="Genomic_DNA"/>
</dbReference>